<accession>A0ABU5HYB0</accession>
<dbReference type="EMBL" id="JAXLPB010000001">
    <property type="protein sequence ID" value="MDY8107763.1"/>
    <property type="molecule type" value="Genomic_DNA"/>
</dbReference>
<feature type="region of interest" description="Disordered" evidence="1">
    <location>
        <begin position="260"/>
        <end position="295"/>
    </location>
</feature>
<dbReference type="RefSeq" id="WP_322185065.1">
    <property type="nucleotide sequence ID" value="NZ_JAXLPB010000001.1"/>
</dbReference>
<keyword evidence="3" id="KW-1185">Reference proteome</keyword>
<evidence type="ECO:0000313" key="2">
    <source>
        <dbReference type="EMBL" id="MDY8107763.1"/>
    </source>
</evidence>
<comment type="caution">
    <text evidence="2">The sequence shown here is derived from an EMBL/GenBank/DDBJ whole genome shotgun (WGS) entry which is preliminary data.</text>
</comment>
<feature type="compositionally biased region" description="Polar residues" evidence="1">
    <location>
        <begin position="281"/>
        <end position="295"/>
    </location>
</feature>
<dbReference type="Proteomes" id="UP001294412">
    <property type="component" value="Unassembled WGS sequence"/>
</dbReference>
<reference evidence="2 3" key="1">
    <citation type="submission" date="2023-12" db="EMBL/GenBank/DDBJ databases">
        <title>Description of Novel Strain Fulvimarina sp. 2208YS6-2-32 isolated from Uroteuthis (Photololigo) edulis.</title>
        <authorList>
            <person name="Park J.-S."/>
        </authorList>
    </citation>
    <scope>NUCLEOTIDE SEQUENCE [LARGE SCALE GENOMIC DNA]</scope>
    <source>
        <strain evidence="2 3">2208YS6-2-32</strain>
    </source>
</reference>
<name>A0ABU5HYB0_9HYPH</name>
<feature type="compositionally biased region" description="Acidic residues" evidence="1">
    <location>
        <begin position="261"/>
        <end position="277"/>
    </location>
</feature>
<evidence type="ECO:0000313" key="3">
    <source>
        <dbReference type="Proteomes" id="UP001294412"/>
    </source>
</evidence>
<protein>
    <submittedName>
        <fullName evidence="2">Uncharacterized protein</fullName>
    </submittedName>
</protein>
<feature type="region of interest" description="Disordered" evidence="1">
    <location>
        <begin position="117"/>
        <end position="146"/>
    </location>
</feature>
<gene>
    <name evidence="2" type="ORF">U0C82_01205</name>
</gene>
<proteinExistence type="predicted"/>
<organism evidence="2 3">
    <name type="scientific">Fulvimarina uroteuthidis</name>
    <dbReference type="NCBI Taxonomy" id="3098149"/>
    <lineage>
        <taxon>Bacteria</taxon>
        <taxon>Pseudomonadati</taxon>
        <taxon>Pseudomonadota</taxon>
        <taxon>Alphaproteobacteria</taxon>
        <taxon>Hyphomicrobiales</taxon>
        <taxon>Aurantimonadaceae</taxon>
        <taxon>Fulvimarina</taxon>
    </lineage>
</organism>
<evidence type="ECO:0000256" key="1">
    <source>
        <dbReference type="SAM" id="MobiDB-lite"/>
    </source>
</evidence>
<sequence length="295" mass="32890">MTIARTYTHDGKTMTLTEWGDHLCMSPRTLAGRLKRGFDYKDVFTARSLAATHLVKAFGECLSIAEWSRRYGTNQRTILGRLEKGEAAESAITRKNQMGEVIRATDKRLDSEHVKAARARNKAEREARRAERLEAERSAKKAEVRDRIEREKKEALRFEALNNRREREEAERAKVVAKANGERVKAHASRGTISAESMALIEKAKVNAKTKAEVEFARAMAVKLEEPDTRPTVSTKPHKMSSFDGLAAYKPAFDGVRGFALDEDETGGGVETSDDDALTGGSPSAQHSSQMRFFS</sequence>